<keyword evidence="3 5" id="KW-1133">Transmembrane helix</keyword>
<evidence type="ECO:0000256" key="1">
    <source>
        <dbReference type="ARBA" id="ARBA00004141"/>
    </source>
</evidence>
<comment type="subcellular location">
    <subcellularLocation>
        <location evidence="1">Membrane</location>
        <topology evidence="1">Multi-pass membrane protein</topology>
    </subcellularLocation>
</comment>
<feature type="transmembrane region" description="Helical" evidence="5">
    <location>
        <begin position="49"/>
        <end position="66"/>
    </location>
</feature>
<reference evidence="6 7" key="1">
    <citation type="submission" date="2022-03" db="EMBL/GenBank/DDBJ databases">
        <title>Sinomonas sp. isolated from a soil.</title>
        <authorList>
            <person name="Han J."/>
            <person name="Kim D.-U."/>
        </authorList>
    </citation>
    <scope>NUCLEOTIDE SEQUENCE [LARGE SCALE GENOMIC DNA]</scope>
    <source>
        <strain evidence="6 7">5-5</strain>
    </source>
</reference>
<evidence type="ECO:0000313" key="7">
    <source>
        <dbReference type="Proteomes" id="UP001202922"/>
    </source>
</evidence>
<keyword evidence="2 5" id="KW-0812">Transmembrane</keyword>
<accession>A0ABS9U2H4</accession>
<feature type="transmembrane region" description="Helical" evidence="5">
    <location>
        <begin position="96"/>
        <end position="119"/>
    </location>
</feature>
<organism evidence="6 7">
    <name type="scientific">Sinomonas terrae</name>
    <dbReference type="NCBI Taxonomy" id="2908838"/>
    <lineage>
        <taxon>Bacteria</taxon>
        <taxon>Bacillati</taxon>
        <taxon>Actinomycetota</taxon>
        <taxon>Actinomycetes</taxon>
        <taxon>Micrococcales</taxon>
        <taxon>Micrococcaceae</taxon>
        <taxon>Sinomonas</taxon>
    </lineage>
</organism>
<dbReference type="CDD" id="cd16914">
    <property type="entry name" value="EcfT"/>
    <property type="match status" value="1"/>
</dbReference>
<dbReference type="Proteomes" id="UP001202922">
    <property type="component" value="Unassembled WGS sequence"/>
</dbReference>
<dbReference type="InterPro" id="IPR003339">
    <property type="entry name" value="ABC/ECF_trnsptr_transmembrane"/>
</dbReference>
<evidence type="ECO:0000313" key="6">
    <source>
        <dbReference type="EMBL" id="MCH6470470.1"/>
    </source>
</evidence>
<dbReference type="Pfam" id="PF02361">
    <property type="entry name" value="CbiQ"/>
    <property type="match status" value="1"/>
</dbReference>
<evidence type="ECO:0000256" key="2">
    <source>
        <dbReference type="ARBA" id="ARBA00022692"/>
    </source>
</evidence>
<keyword evidence="7" id="KW-1185">Reference proteome</keyword>
<comment type="caution">
    <text evidence="6">The sequence shown here is derived from an EMBL/GenBank/DDBJ whole genome shotgun (WGS) entry which is preliminary data.</text>
</comment>
<evidence type="ECO:0000256" key="3">
    <source>
        <dbReference type="ARBA" id="ARBA00022989"/>
    </source>
</evidence>
<gene>
    <name evidence="6" type="ORF">L0M17_10860</name>
</gene>
<feature type="transmembrane region" description="Helical" evidence="5">
    <location>
        <begin position="73"/>
        <end position="90"/>
    </location>
</feature>
<keyword evidence="4 5" id="KW-0472">Membrane</keyword>
<protein>
    <submittedName>
        <fullName evidence="6">Energy-coupling factor transporter transmembrane protein EcfT</fullName>
    </submittedName>
</protein>
<dbReference type="RefSeq" id="WP_241053972.1">
    <property type="nucleotide sequence ID" value="NZ_JAKZBV010000001.1"/>
</dbReference>
<name>A0ABS9U2H4_9MICC</name>
<evidence type="ECO:0000256" key="5">
    <source>
        <dbReference type="SAM" id="Phobius"/>
    </source>
</evidence>
<evidence type="ECO:0000256" key="4">
    <source>
        <dbReference type="ARBA" id="ARBA00023136"/>
    </source>
</evidence>
<proteinExistence type="predicted"/>
<dbReference type="EMBL" id="JAKZBV010000001">
    <property type="protein sequence ID" value="MCH6470470.1"/>
    <property type="molecule type" value="Genomic_DNA"/>
</dbReference>
<sequence length="215" mass="23037">MPRRRTWGILGGYVIGDSWLHATPLWVKFLAGLTASAASFFLLDWRVSAVALATVVVAWLSSGLGLRRLAASSRVVVPLLAVLFAFQWWQQGPATAARIVLNLLLCFVAAGLLTATVPLQDLLDAVTRLASPFRRFGADPERFALAIAIMVRSIPVLAGAFDEVGEAARARGLERSVRARTLPVVLSAVAYARRTGDALAARGLGEADDAFPDEN</sequence>